<accession>A0A9N8VNB1</accession>
<dbReference type="AlphaFoldDB" id="A0A9N8VNB1"/>
<comment type="caution">
    <text evidence="2">The sequence shown here is derived from an EMBL/GenBank/DDBJ whole genome shotgun (WGS) entry which is preliminary data.</text>
</comment>
<protein>
    <submittedName>
        <fullName evidence="2">12751_t:CDS:1</fullName>
    </submittedName>
</protein>
<reference evidence="2" key="1">
    <citation type="submission" date="2021-06" db="EMBL/GenBank/DDBJ databases">
        <authorList>
            <person name="Kallberg Y."/>
            <person name="Tangrot J."/>
            <person name="Rosling A."/>
        </authorList>
    </citation>
    <scope>NUCLEOTIDE SEQUENCE</scope>
    <source>
        <strain evidence="2">MT106</strain>
    </source>
</reference>
<dbReference type="Proteomes" id="UP000789831">
    <property type="component" value="Unassembled WGS sequence"/>
</dbReference>
<gene>
    <name evidence="2" type="ORF">AGERDE_LOCUS2231</name>
</gene>
<evidence type="ECO:0000313" key="3">
    <source>
        <dbReference type="Proteomes" id="UP000789831"/>
    </source>
</evidence>
<evidence type="ECO:0000313" key="2">
    <source>
        <dbReference type="EMBL" id="CAG8460617.1"/>
    </source>
</evidence>
<organism evidence="2 3">
    <name type="scientific">Ambispora gerdemannii</name>
    <dbReference type="NCBI Taxonomy" id="144530"/>
    <lineage>
        <taxon>Eukaryota</taxon>
        <taxon>Fungi</taxon>
        <taxon>Fungi incertae sedis</taxon>
        <taxon>Mucoromycota</taxon>
        <taxon>Glomeromycotina</taxon>
        <taxon>Glomeromycetes</taxon>
        <taxon>Archaeosporales</taxon>
        <taxon>Ambisporaceae</taxon>
        <taxon>Ambispora</taxon>
    </lineage>
</organism>
<keyword evidence="1" id="KW-1133">Transmembrane helix</keyword>
<feature type="transmembrane region" description="Helical" evidence="1">
    <location>
        <begin position="12"/>
        <end position="31"/>
    </location>
</feature>
<keyword evidence="1" id="KW-0472">Membrane</keyword>
<sequence length="152" mass="17730">MGRAFRIIYKILYSLLARPLLILLGLIALYVKSLQVTTSLKWVQSLSFTNHFINDLFQDPSHVLSFLGLANNIAGLYGLALEDDRTMFFEHVRIHEYDFLHALLNGFMQEQCIGYWNVVIYLVAIKSRDLNEVFWEAVYGEPADRRKKSDRR</sequence>
<keyword evidence="3" id="KW-1185">Reference proteome</keyword>
<name>A0A9N8VNB1_9GLOM</name>
<proteinExistence type="predicted"/>
<keyword evidence="1" id="KW-0812">Transmembrane</keyword>
<evidence type="ECO:0000256" key="1">
    <source>
        <dbReference type="SAM" id="Phobius"/>
    </source>
</evidence>
<dbReference type="OrthoDB" id="2421701at2759"/>
<dbReference type="EMBL" id="CAJVPL010000179">
    <property type="protein sequence ID" value="CAG8460617.1"/>
    <property type="molecule type" value="Genomic_DNA"/>
</dbReference>